<dbReference type="Proteomes" id="UP001304769">
    <property type="component" value="Unassembled WGS sequence"/>
</dbReference>
<dbReference type="RefSeq" id="WP_323278647.1">
    <property type="nucleotide sequence ID" value="NZ_JAYGGQ010000005.1"/>
</dbReference>
<evidence type="ECO:0000313" key="2">
    <source>
        <dbReference type="EMBL" id="MEA5454799.1"/>
    </source>
</evidence>
<evidence type="ECO:0008006" key="4">
    <source>
        <dbReference type="Google" id="ProtNLM"/>
    </source>
</evidence>
<proteinExistence type="predicted"/>
<organism evidence="2 3">
    <name type="scientific">Sinomonas terricola</name>
    <dbReference type="NCBI Taxonomy" id="3110330"/>
    <lineage>
        <taxon>Bacteria</taxon>
        <taxon>Bacillati</taxon>
        <taxon>Actinomycetota</taxon>
        <taxon>Actinomycetes</taxon>
        <taxon>Micrococcales</taxon>
        <taxon>Micrococcaceae</taxon>
        <taxon>Sinomonas</taxon>
    </lineage>
</organism>
<sequence length="154" mass="15940">MARSRHLAAAFAAGLAALPLAACSHPAACPAISLASVVTIHVAEHRAATLDHASLTGEACQDGACYGGPLELRAEGGDSTQATPVPSYVAMIQMTKPLTENPIDLTVSGKDTSGASIGDPHLRFSPRIDYPWGPQCPRVVIAETTFDDAGLHAR</sequence>
<name>A0ABU5T5L0_9MICC</name>
<evidence type="ECO:0000256" key="1">
    <source>
        <dbReference type="SAM" id="SignalP"/>
    </source>
</evidence>
<protein>
    <recommendedName>
        <fullName evidence="4">Lipoprotein</fullName>
    </recommendedName>
</protein>
<gene>
    <name evidence="2" type="ORF">SPF06_08705</name>
</gene>
<feature type="signal peptide" evidence="1">
    <location>
        <begin position="1"/>
        <end position="21"/>
    </location>
</feature>
<dbReference type="EMBL" id="JAYGGQ010000005">
    <property type="protein sequence ID" value="MEA5454799.1"/>
    <property type="molecule type" value="Genomic_DNA"/>
</dbReference>
<keyword evidence="1" id="KW-0732">Signal</keyword>
<feature type="chain" id="PRO_5046866270" description="Lipoprotein" evidence="1">
    <location>
        <begin position="22"/>
        <end position="154"/>
    </location>
</feature>
<keyword evidence="3" id="KW-1185">Reference proteome</keyword>
<reference evidence="2 3" key="1">
    <citation type="submission" date="2023-12" db="EMBL/GenBank/DDBJ databases">
        <title>Sinomonas terricola sp. nov, isolated from litchi orchard soil in Guangdong, PR China.</title>
        <authorList>
            <person name="Jiaxin W."/>
            <person name="Yang Z."/>
            <person name="Honghui Z."/>
        </authorList>
    </citation>
    <scope>NUCLEOTIDE SEQUENCE [LARGE SCALE GENOMIC DNA]</scope>
    <source>
        <strain evidence="2 3">JGH33</strain>
    </source>
</reference>
<evidence type="ECO:0000313" key="3">
    <source>
        <dbReference type="Proteomes" id="UP001304769"/>
    </source>
</evidence>
<accession>A0ABU5T5L0</accession>
<comment type="caution">
    <text evidence="2">The sequence shown here is derived from an EMBL/GenBank/DDBJ whole genome shotgun (WGS) entry which is preliminary data.</text>
</comment>